<gene>
    <name evidence="1" type="ORF">PACLA_8A056981</name>
</gene>
<accession>A0A6S7KJK0</accession>
<sequence>MDGFVLVFYTKSVTNELAYSFAQSSTFDEEEFFPIMRCYKQLSSVEFHIGCSYNQMSFVIKYSLQKMGAATSSATEQMAKNNVQFK</sequence>
<protein>
    <submittedName>
        <fullName evidence="1">Uncharacterized protein</fullName>
    </submittedName>
</protein>
<name>A0A6S7KJK0_PARCT</name>
<dbReference type="Proteomes" id="UP001152795">
    <property type="component" value="Unassembled WGS sequence"/>
</dbReference>
<proteinExistence type="predicted"/>
<reference evidence="1" key="1">
    <citation type="submission" date="2020-04" db="EMBL/GenBank/DDBJ databases">
        <authorList>
            <person name="Alioto T."/>
            <person name="Alioto T."/>
            <person name="Gomez Garrido J."/>
        </authorList>
    </citation>
    <scope>NUCLEOTIDE SEQUENCE</scope>
    <source>
        <strain evidence="1">A484AB</strain>
    </source>
</reference>
<organism evidence="1 2">
    <name type="scientific">Paramuricea clavata</name>
    <name type="common">Red gorgonian</name>
    <name type="synonym">Violescent sea-whip</name>
    <dbReference type="NCBI Taxonomy" id="317549"/>
    <lineage>
        <taxon>Eukaryota</taxon>
        <taxon>Metazoa</taxon>
        <taxon>Cnidaria</taxon>
        <taxon>Anthozoa</taxon>
        <taxon>Octocorallia</taxon>
        <taxon>Malacalcyonacea</taxon>
        <taxon>Plexauridae</taxon>
        <taxon>Paramuricea</taxon>
    </lineage>
</organism>
<evidence type="ECO:0000313" key="1">
    <source>
        <dbReference type="EMBL" id="CAB4045665.1"/>
    </source>
</evidence>
<comment type="caution">
    <text evidence="1">The sequence shown here is derived from an EMBL/GenBank/DDBJ whole genome shotgun (WGS) entry which is preliminary data.</text>
</comment>
<dbReference type="EMBL" id="CACRXK020040950">
    <property type="protein sequence ID" value="CAB4045665.1"/>
    <property type="molecule type" value="Genomic_DNA"/>
</dbReference>
<keyword evidence="2" id="KW-1185">Reference proteome</keyword>
<dbReference type="AlphaFoldDB" id="A0A6S7KJK0"/>
<evidence type="ECO:0000313" key="2">
    <source>
        <dbReference type="Proteomes" id="UP001152795"/>
    </source>
</evidence>